<comment type="caution">
    <text evidence="1">The sequence shown here is derived from an EMBL/GenBank/DDBJ whole genome shotgun (WGS) entry which is preliminary data.</text>
</comment>
<evidence type="ECO:0000313" key="1">
    <source>
        <dbReference type="EMBL" id="KKM80512.1"/>
    </source>
</evidence>
<dbReference type="AlphaFoldDB" id="A0A0F9NGG4"/>
<accession>A0A0F9NGG4</accession>
<sequence length="231" mass="24770">MGLFRLPPYQQQRKLFVPIAVGGTSGQVQVTASLEAEQNMANSQVQFDASVEALQNSKVQSDASVEAAQNGEVQITSSLEAEIPSEVQITSSVETAFIGQTQITASVEAKQNGETQFDASAMVAQHGAVQVAASVEVALPLVRDTDGLVFRDQFNRANTADTVGNGWSEDTQTRILSNRVLWSSAPANISRAAPAQPDNLIIQCNTIAKQIMRLWVRTAFPSTETGYVATL</sequence>
<organism evidence="1">
    <name type="scientific">marine sediment metagenome</name>
    <dbReference type="NCBI Taxonomy" id="412755"/>
    <lineage>
        <taxon>unclassified sequences</taxon>
        <taxon>metagenomes</taxon>
        <taxon>ecological metagenomes</taxon>
    </lineage>
</organism>
<gene>
    <name evidence="1" type="ORF">LCGC14_1339040</name>
</gene>
<name>A0A0F9NGG4_9ZZZZ</name>
<dbReference type="EMBL" id="LAZR01008170">
    <property type="protein sequence ID" value="KKM80512.1"/>
    <property type="molecule type" value="Genomic_DNA"/>
</dbReference>
<proteinExistence type="predicted"/>
<protein>
    <submittedName>
        <fullName evidence="1">Uncharacterized protein</fullName>
    </submittedName>
</protein>
<reference evidence="1" key="1">
    <citation type="journal article" date="2015" name="Nature">
        <title>Complex archaea that bridge the gap between prokaryotes and eukaryotes.</title>
        <authorList>
            <person name="Spang A."/>
            <person name="Saw J.H."/>
            <person name="Jorgensen S.L."/>
            <person name="Zaremba-Niedzwiedzka K."/>
            <person name="Martijn J."/>
            <person name="Lind A.E."/>
            <person name="van Eijk R."/>
            <person name="Schleper C."/>
            <person name="Guy L."/>
            <person name="Ettema T.J."/>
        </authorList>
    </citation>
    <scope>NUCLEOTIDE SEQUENCE</scope>
</reference>
<feature type="non-terminal residue" evidence="1">
    <location>
        <position position="231"/>
    </location>
</feature>